<protein>
    <submittedName>
        <fullName evidence="12">Transport protein TonB</fullName>
    </submittedName>
</protein>
<evidence type="ECO:0000313" key="13">
    <source>
        <dbReference type="Proteomes" id="UP000245702"/>
    </source>
</evidence>
<gene>
    <name evidence="12" type="ORF">SSPH_00959</name>
</gene>
<reference evidence="12 13" key="1">
    <citation type="submission" date="2016-01" db="EMBL/GenBank/DDBJ databases">
        <authorList>
            <person name="Brown R."/>
        </authorList>
    </citation>
    <scope>NUCLEOTIDE SEQUENCE [LARGE SCALE GENOMIC DNA]</scope>
    <source>
        <strain evidence="12">Sporomusa sphaeroides DSM 2875</strain>
    </source>
</reference>
<evidence type="ECO:0000256" key="5">
    <source>
        <dbReference type="ARBA" id="ARBA00022519"/>
    </source>
</evidence>
<dbReference type="PROSITE" id="PS52015">
    <property type="entry name" value="TONB_CTD"/>
    <property type="match status" value="1"/>
</dbReference>
<dbReference type="SUPFAM" id="SSF74653">
    <property type="entry name" value="TolA/TonB C-terminal domain"/>
    <property type="match status" value="1"/>
</dbReference>
<evidence type="ECO:0000256" key="8">
    <source>
        <dbReference type="ARBA" id="ARBA00022989"/>
    </source>
</evidence>
<feature type="region of interest" description="Disordered" evidence="10">
    <location>
        <begin position="62"/>
        <end position="137"/>
    </location>
</feature>
<dbReference type="InterPro" id="IPR037682">
    <property type="entry name" value="TonB_C"/>
</dbReference>
<keyword evidence="9" id="KW-0472">Membrane</keyword>
<evidence type="ECO:0000313" key="12">
    <source>
        <dbReference type="EMBL" id="CVK18322.1"/>
    </source>
</evidence>
<comment type="similarity">
    <text evidence="2">Belongs to the TonB family.</text>
</comment>
<accession>A0ABM9VZL5</accession>
<keyword evidence="6" id="KW-0812">Transmembrane</keyword>
<feature type="compositionally biased region" description="Pro residues" evidence="10">
    <location>
        <begin position="70"/>
        <end position="88"/>
    </location>
</feature>
<dbReference type="RefSeq" id="WP_158027040.1">
    <property type="nucleotide sequence ID" value="NZ_CP146991.1"/>
</dbReference>
<sequence length="225" mass="22984">MVGSMSWRRAITVSVFVHFLLLAGSGHLFAGLFPKVVINEQFIELDFQNEPQVAAAAAPNIPAPAVQQPNPQPAVAPQAPAPRAPVSPQPLAVNPAPAAAPSSGPAVDEAEAQPAAAVPATGGSASTGSTGGGIAPPGVLSRVEPVYPQAARQTGINGTVVVKVQVLENGNPANVVLLRTSGHASLDQAAIEAVRQWRFVPARNRDTGRAVACVTTIPVSFRLNG</sequence>
<evidence type="ECO:0000256" key="2">
    <source>
        <dbReference type="ARBA" id="ARBA00006555"/>
    </source>
</evidence>
<keyword evidence="7" id="KW-0653">Protein transport</keyword>
<dbReference type="Proteomes" id="UP000245702">
    <property type="component" value="Unassembled WGS sequence"/>
</dbReference>
<evidence type="ECO:0000256" key="4">
    <source>
        <dbReference type="ARBA" id="ARBA00022475"/>
    </source>
</evidence>
<keyword evidence="3" id="KW-0813">Transport</keyword>
<evidence type="ECO:0000256" key="10">
    <source>
        <dbReference type="SAM" id="MobiDB-lite"/>
    </source>
</evidence>
<comment type="caution">
    <text evidence="12">The sequence shown here is derived from an EMBL/GenBank/DDBJ whole genome shotgun (WGS) entry which is preliminary data.</text>
</comment>
<proteinExistence type="inferred from homology"/>
<evidence type="ECO:0000256" key="3">
    <source>
        <dbReference type="ARBA" id="ARBA00022448"/>
    </source>
</evidence>
<evidence type="ECO:0000256" key="1">
    <source>
        <dbReference type="ARBA" id="ARBA00004383"/>
    </source>
</evidence>
<dbReference type="PANTHER" id="PTHR33446">
    <property type="entry name" value="PROTEIN TONB-RELATED"/>
    <property type="match status" value="1"/>
</dbReference>
<dbReference type="InterPro" id="IPR003538">
    <property type="entry name" value="TonB"/>
</dbReference>
<evidence type="ECO:0000259" key="11">
    <source>
        <dbReference type="PROSITE" id="PS52015"/>
    </source>
</evidence>
<keyword evidence="5" id="KW-0997">Cell inner membrane</keyword>
<keyword evidence="13" id="KW-1185">Reference proteome</keyword>
<feature type="domain" description="TonB C-terminal" evidence="11">
    <location>
        <begin position="132"/>
        <end position="225"/>
    </location>
</feature>
<feature type="compositionally biased region" description="Low complexity" evidence="10">
    <location>
        <begin position="89"/>
        <end position="128"/>
    </location>
</feature>
<dbReference type="EMBL" id="FCOW01000003">
    <property type="protein sequence ID" value="CVK18322.1"/>
    <property type="molecule type" value="Genomic_DNA"/>
</dbReference>
<comment type="subcellular location">
    <subcellularLocation>
        <location evidence="1">Cell inner membrane</location>
        <topology evidence="1">Single-pass membrane protein</topology>
        <orientation evidence="1">Periplasmic side</orientation>
    </subcellularLocation>
</comment>
<evidence type="ECO:0000256" key="6">
    <source>
        <dbReference type="ARBA" id="ARBA00022692"/>
    </source>
</evidence>
<dbReference type="Gene3D" id="3.30.1150.10">
    <property type="match status" value="1"/>
</dbReference>
<dbReference type="PRINTS" id="PR01374">
    <property type="entry name" value="TONBPROTEIN"/>
</dbReference>
<evidence type="ECO:0000256" key="7">
    <source>
        <dbReference type="ARBA" id="ARBA00022927"/>
    </source>
</evidence>
<dbReference type="InterPro" id="IPR051045">
    <property type="entry name" value="TonB-dependent_transducer"/>
</dbReference>
<evidence type="ECO:0000256" key="9">
    <source>
        <dbReference type="ARBA" id="ARBA00023136"/>
    </source>
</evidence>
<dbReference type="NCBIfam" id="TIGR01352">
    <property type="entry name" value="tonB_Cterm"/>
    <property type="match status" value="1"/>
</dbReference>
<name>A0ABM9VZL5_9FIRM</name>
<keyword evidence="8" id="KW-1133">Transmembrane helix</keyword>
<keyword evidence="4" id="KW-1003">Cell membrane</keyword>
<dbReference type="Pfam" id="PF03544">
    <property type="entry name" value="TonB_C"/>
    <property type="match status" value="1"/>
</dbReference>
<organism evidence="12 13">
    <name type="scientific">Sporomusa sphaeroides DSM 2875</name>
    <dbReference type="NCBI Taxonomy" id="1337886"/>
    <lineage>
        <taxon>Bacteria</taxon>
        <taxon>Bacillati</taxon>
        <taxon>Bacillota</taxon>
        <taxon>Negativicutes</taxon>
        <taxon>Selenomonadales</taxon>
        <taxon>Sporomusaceae</taxon>
        <taxon>Sporomusa</taxon>
    </lineage>
</organism>
<dbReference type="InterPro" id="IPR006260">
    <property type="entry name" value="TonB/TolA_C"/>
</dbReference>
<dbReference type="PANTHER" id="PTHR33446:SF2">
    <property type="entry name" value="PROTEIN TONB"/>
    <property type="match status" value="1"/>
</dbReference>